<dbReference type="EMBL" id="AP024484">
    <property type="protein sequence ID" value="BCS86003.1"/>
    <property type="molecule type" value="Genomic_DNA"/>
</dbReference>
<accession>A0ABM7NZQ6</accession>
<dbReference type="Pfam" id="PF13905">
    <property type="entry name" value="Thioredoxin_8"/>
    <property type="match status" value="1"/>
</dbReference>
<proteinExistence type="predicted"/>
<feature type="domain" description="Thioredoxin" evidence="6">
    <location>
        <begin position="209"/>
        <end position="349"/>
    </location>
</feature>
<evidence type="ECO:0000256" key="2">
    <source>
        <dbReference type="ARBA" id="ARBA00022748"/>
    </source>
</evidence>
<keyword evidence="3" id="KW-1015">Disulfide bond</keyword>
<dbReference type="PANTHER" id="PTHR42852:SF6">
    <property type="entry name" value="THIOL:DISULFIDE INTERCHANGE PROTEIN DSBE"/>
    <property type="match status" value="1"/>
</dbReference>
<comment type="subcellular location">
    <subcellularLocation>
        <location evidence="1">Cell envelope</location>
    </subcellularLocation>
</comment>
<dbReference type="PROSITE" id="PS51352">
    <property type="entry name" value="THIOREDOXIN_2"/>
    <property type="match status" value="1"/>
</dbReference>
<evidence type="ECO:0000313" key="7">
    <source>
        <dbReference type="EMBL" id="BCS86003.1"/>
    </source>
</evidence>
<dbReference type="PANTHER" id="PTHR42852">
    <property type="entry name" value="THIOL:DISULFIDE INTERCHANGE PROTEIN DSBE"/>
    <property type="match status" value="1"/>
</dbReference>
<dbReference type="InterPro" id="IPR013766">
    <property type="entry name" value="Thioredoxin_domain"/>
</dbReference>
<feature type="chain" id="PRO_5046647910" description="Thioredoxin domain-containing protein" evidence="5">
    <location>
        <begin position="20"/>
        <end position="349"/>
    </location>
</feature>
<dbReference type="Proteomes" id="UP001319045">
    <property type="component" value="Chromosome"/>
</dbReference>
<keyword evidence="5" id="KW-0732">Signal</keyword>
<sequence length="349" mass="38948">MKKYIIGILISLISTTSIAQNGFTIKSAIPGIKDGIVASLMTAENSENKEIAVDTIKNGKFTLRGKLSHPTLCTLTTNNLNLLGNDQDTEKIHWTYTTVFVSDTTMTFAASAYDSIANNAPIGKYFRITGGRPQADFNEYNLSGIKPLDWIKNHPHSVLSVKLANDLIKGGSGLRKLEIQDIANLISSVPDDTERLSEFRRNCEFAKRTAVGEPILDLPLFDTKKIANRLTKIIPKGKYTLIDFWASWCGICRSSIPDLKTVAKNHPNIAIIGVSADSKYAPWINAIRKEKMEWKQYCLTIDGGKQLLEKYLILGVPFYIIVDPQGQIARVPQYVSEIDDYFTKIDNKK</sequence>
<feature type="signal peptide" evidence="5">
    <location>
        <begin position="1"/>
        <end position="19"/>
    </location>
</feature>
<dbReference type="RefSeq" id="WP_207153601.1">
    <property type="nucleotide sequence ID" value="NZ_AP024484.1"/>
</dbReference>
<evidence type="ECO:0000256" key="5">
    <source>
        <dbReference type="SAM" id="SignalP"/>
    </source>
</evidence>
<dbReference type="InterPro" id="IPR012336">
    <property type="entry name" value="Thioredoxin-like_fold"/>
</dbReference>
<reference evidence="7 8" key="1">
    <citation type="journal article" date="2022" name="Int. J. Syst. Evol. Microbiol.">
        <title>Prevotella herbatica sp. nov., a plant polysaccharide-decomposing anaerobic bacterium isolated from a methanogenic reactor.</title>
        <authorList>
            <person name="Uek A."/>
            <person name="Tonouchi A."/>
            <person name="Kaku N."/>
            <person name="Ueki K."/>
        </authorList>
    </citation>
    <scope>NUCLEOTIDE SEQUENCE [LARGE SCALE GENOMIC DNA]</scope>
    <source>
        <strain evidence="7 8">WR041</strain>
    </source>
</reference>
<evidence type="ECO:0000256" key="4">
    <source>
        <dbReference type="ARBA" id="ARBA00023284"/>
    </source>
</evidence>
<dbReference type="SUPFAM" id="SSF52833">
    <property type="entry name" value="Thioredoxin-like"/>
    <property type="match status" value="1"/>
</dbReference>
<keyword evidence="2" id="KW-0201">Cytochrome c-type biogenesis</keyword>
<evidence type="ECO:0000313" key="8">
    <source>
        <dbReference type="Proteomes" id="UP001319045"/>
    </source>
</evidence>
<evidence type="ECO:0000256" key="1">
    <source>
        <dbReference type="ARBA" id="ARBA00004196"/>
    </source>
</evidence>
<dbReference type="InterPro" id="IPR050553">
    <property type="entry name" value="Thioredoxin_ResA/DsbE_sf"/>
</dbReference>
<name>A0ABM7NZQ6_9BACT</name>
<gene>
    <name evidence="7" type="ORF">prwr041_18960</name>
</gene>
<dbReference type="Gene3D" id="3.40.30.10">
    <property type="entry name" value="Glutaredoxin"/>
    <property type="match status" value="1"/>
</dbReference>
<keyword evidence="8" id="KW-1185">Reference proteome</keyword>
<protein>
    <recommendedName>
        <fullName evidence="6">Thioredoxin domain-containing protein</fullName>
    </recommendedName>
</protein>
<dbReference type="CDD" id="cd02966">
    <property type="entry name" value="TlpA_like_family"/>
    <property type="match status" value="1"/>
</dbReference>
<evidence type="ECO:0000256" key="3">
    <source>
        <dbReference type="ARBA" id="ARBA00023157"/>
    </source>
</evidence>
<keyword evidence="4" id="KW-0676">Redox-active center</keyword>
<dbReference type="InterPro" id="IPR036249">
    <property type="entry name" value="Thioredoxin-like_sf"/>
</dbReference>
<evidence type="ECO:0000259" key="6">
    <source>
        <dbReference type="PROSITE" id="PS51352"/>
    </source>
</evidence>
<organism evidence="7 8">
    <name type="scientific">Prevotella herbatica</name>
    <dbReference type="NCBI Taxonomy" id="2801997"/>
    <lineage>
        <taxon>Bacteria</taxon>
        <taxon>Pseudomonadati</taxon>
        <taxon>Bacteroidota</taxon>
        <taxon>Bacteroidia</taxon>
        <taxon>Bacteroidales</taxon>
        <taxon>Prevotellaceae</taxon>
        <taxon>Prevotella</taxon>
    </lineage>
</organism>